<sequence length="334" mass="33620" precursor="true">MGRLPLVSRLLKSGAVMSLSLTACLLATQCATAVQVDFQLQGSNSLLAAPFLNAVGAPMLAQDPGNTSLTTTYSGTITVDVDNLTSPTSIKFISATAAAANSGSWLPDLDGGSAGDPDIQGDATPGLAAPANYGFFIDLGGPSVAVLYSAVRDVVLSLNSDPIPVSAGQFSGLGVGITVPQGSYYGNLSSGAFGDDASVQDLTDETGSNSASATASYSVAGNVATLSLPLQFILSEGANPEVEFSGTFVATYSLVQSVAGDFNNDGKVDGADFLVWQRGGSPNPLSPGDLATWQGAYGGPAIGAVPEPATALLMTSAVIGAMLGVRRGRRAQTL</sequence>
<keyword evidence="3" id="KW-1185">Reference proteome</keyword>
<dbReference type="InterPro" id="IPR013424">
    <property type="entry name" value="Ice-binding_C"/>
</dbReference>
<proteinExistence type="predicted"/>
<feature type="chain" id="PRO_5022109376" description="PEP-CTERM protein-sorting domain-containing protein" evidence="1">
    <location>
        <begin position="34"/>
        <end position="334"/>
    </location>
</feature>
<accession>A0A517U554</accession>
<evidence type="ECO:0000256" key="1">
    <source>
        <dbReference type="SAM" id="SignalP"/>
    </source>
</evidence>
<dbReference type="PROSITE" id="PS51257">
    <property type="entry name" value="PROKAR_LIPOPROTEIN"/>
    <property type="match status" value="1"/>
</dbReference>
<evidence type="ECO:0008006" key="4">
    <source>
        <dbReference type="Google" id="ProtNLM"/>
    </source>
</evidence>
<evidence type="ECO:0000313" key="3">
    <source>
        <dbReference type="Proteomes" id="UP000317909"/>
    </source>
</evidence>
<dbReference type="NCBIfam" id="TIGR02595">
    <property type="entry name" value="PEP_CTERM"/>
    <property type="match status" value="1"/>
</dbReference>
<organism evidence="2 3">
    <name type="scientific">Lacipirellula limnantheis</name>
    <dbReference type="NCBI Taxonomy" id="2528024"/>
    <lineage>
        <taxon>Bacteria</taxon>
        <taxon>Pseudomonadati</taxon>
        <taxon>Planctomycetota</taxon>
        <taxon>Planctomycetia</taxon>
        <taxon>Pirellulales</taxon>
        <taxon>Lacipirellulaceae</taxon>
        <taxon>Lacipirellula</taxon>
    </lineage>
</organism>
<evidence type="ECO:0000313" key="2">
    <source>
        <dbReference type="EMBL" id="QDT75778.1"/>
    </source>
</evidence>
<dbReference type="Proteomes" id="UP000317909">
    <property type="component" value="Chromosome"/>
</dbReference>
<feature type="signal peptide" evidence="1">
    <location>
        <begin position="1"/>
        <end position="33"/>
    </location>
</feature>
<dbReference type="KEGG" id="llh:I41_50210"/>
<dbReference type="InterPro" id="IPR018247">
    <property type="entry name" value="EF_Hand_1_Ca_BS"/>
</dbReference>
<name>A0A517U554_9BACT</name>
<gene>
    <name evidence="2" type="ORF">I41_50210</name>
</gene>
<reference evidence="2 3" key="1">
    <citation type="submission" date="2019-02" db="EMBL/GenBank/DDBJ databases">
        <title>Deep-cultivation of Planctomycetes and their phenomic and genomic characterization uncovers novel biology.</title>
        <authorList>
            <person name="Wiegand S."/>
            <person name="Jogler M."/>
            <person name="Boedeker C."/>
            <person name="Pinto D."/>
            <person name="Vollmers J."/>
            <person name="Rivas-Marin E."/>
            <person name="Kohn T."/>
            <person name="Peeters S.H."/>
            <person name="Heuer A."/>
            <person name="Rast P."/>
            <person name="Oberbeckmann S."/>
            <person name="Bunk B."/>
            <person name="Jeske O."/>
            <person name="Meyerdierks A."/>
            <person name="Storesund J.E."/>
            <person name="Kallscheuer N."/>
            <person name="Luecker S."/>
            <person name="Lage O.M."/>
            <person name="Pohl T."/>
            <person name="Merkel B.J."/>
            <person name="Hornburger P."/>
            <person name="Mueller R.-W."/>
            <person name="Bruemmer F."/>
            <person name="Labrenz M."/>
            <person name="Spormann A.M."/>
            <person name="Op den Camp H."/>
            <person name="Overmann J."/>
            <person name="Amann R."/>
            <person name="Jetten M.S.M."/>
            <person name="Mascher T."/>
            <person name="Medema M.H."/>
            <person name="Devos D.P."/>
            <person name="Kaster A.-K."/>
            <person name="Ovreas L."/>
            <person name="Rohde M."/>
            <person name="Galperin M.Y."/>
            <person name="Jogler C."/>
        </authorList>
    </citation>
    <scope>NUCLEOTIDE SEQUENCE [LARGE SCALE GENOMIC DNA]</scope>
    <source>
        <strain evidence="2 3">I41</strain>
    </source>
</reference>
<dbReference type="OrthoDB" id="280126at2"/>
<dbReference type="PROSITE" id="PS00018">
    <property type="entry name" value="EF_HAND_1"/>
    <property type="match status" value="1"/>
</dbReference>
<dbReference type="RefSeq" id="WP_145435558.1">
    <property type="nucleotide sequence ID" value="NZ_CP036339.1"/>
</dbReference>
<keyword evidence="1" id="KW-0732">Signal</keyword>
<dbReference type="EMBL" id="CP036339">
    <property type="protein sequence ID" value="QDT75778.1"/>
    <property type="molecule type" value="Genomic_DNA"/>
</dbReference>
<protein>
    <recommendedName>
        <fullName evidence="4">PEP-CTERM protein-sorting domain-containing protein</fullName>
    </recommendedName>
</protein>
<dbReference type="AlphaFoldDB" id="A0A517U554"/>